<feature type="compositionally biased region" description="Low complexity" evidence="1">
    <location>
        <begin position="9"/>
        <end position="24"/>
    </location>
</feature>
<gene>
    <name evidence="2" type="ORF">LCGC14_1461990</name>
</gene>
<feature type="region of interest" description="Disordered" evidence="1">
    <location>
        <begin position="1"/>
        <end position="51"/>
    </location>
</feature>
<comment type="caution">
    <text evidence="2">The sequence shown here is derived from an EMBL/GenBank/DDBJ whole genome shotgun (WGS) entry which is preliminary data.</text>
</comment>
<dbReference type="AlphaFoldDB" id="A0A0F9LVG0"/>
<evidence type="ECO:0000313" key="2">
    <source>
        <dbReference type="EMBL" id="KKM68325.1"/>
    </source>
</evidence>
<dbReference type="EMBL" id="LAZR01010187">
    <property type="protein sequence ID" value="KKM68325.1"/>
    <property type="molecule type" value="Genomic_DNA"/>
</dbReference>
<protein>
    <submittedName>
        <fullName evidence="2">Uncharacterized protein</fullName>
    </submittedName>
</protein>
<name>A0A0F9LVG0_9ZZZZ</name>
<sequence>MDSGEVVDSEPVVDVFDDSSPSDSYGNSNDDLSIFEIDGDYDPEETDGKVH</sequence>
<evidence type="ECO:0000256" key="1">
    <source>
        <dbReference type="SAM" id="MobiDB-lite"/>
    </source>
</evidence>
<proteinExistence type="predicted"/>
<reference evidence="2" key="1">
    <citation type="journal article" date="2015" name="Nature">
        <title>Complex archaea that bridge the gap between prokaryotes and eukaryotes.</title>
        <authorList>
            <person name="Spang A."/>
            <person name="Saw J.H."/>
            <person name="Jorgensen S.L."/>
            <person name="Zaremba-Niedzwiedzka K."/>
            <person name="Martijn J."/>
            <person name="Lind A.E."/>
            <person name="van Eijk R."/>
            <person name="Schleper C."/>
            <person name="Guy L."/>
            <person name="Ettema T.J."/>
        </authorList>
    </citation>
    <scope>NUCLEOTIDE SEQUENCE</scope>
</reference>
<organism evidence="2">
    <name type="scientific">marine sediment metagenome</name>
    <dbReference type="NCBI Taxonomy" id="412755"/>
    <lineage>
        <taxon>unclassified sequences</taxon>
        <taxon>metagenomes</taxon>
        <taxon>ecological metagenomes</taxon>
    </lineage>
</organism>
<accession>A0A0F9LVG0</accession>